<dbReference type="CDD" id="cd00077">
    <property type="entry name" value="HDc"/>
    <property type="match status" value="1"/>
</dbReference>
<feature type="domain" description="HD-GYP" evidence="1">
    <location>
        <begin position="16"/>
        <end position="112"/>
    </location>
</feature>
<protein>
    <submittedName>
        <fullName evidence="2">HD domain-containing protein</fullName>
    </submittedName>
</protein>
<dbReference type="RefSeq" id="WP_242656285.1">
    <property type="nucleotide sequence ID" value="NZ_FQZM01000021.1"/>
</dbReference>
<evidence type="ECO:0000259" key="1">
    <source>
        <dbReference type="PROSITE" id="PS51832"/>
    </source>
</evidence>
<sequence>MRALILHRPGLPGWLSEMLKYQGPNRLAVQMLAWHETLYYHAIATAVYAEVVGRAVGLQEKELEWLTQGAFFHDCGKISWPSCLTDKKGLDGEDRKLVNAHPIAWEYYLREY</sequence>
<dbReference type="SUPFAM" id="SSF109604">
    <property type="entry name" value="HD-domain/PDEase-like"/>
    <property type="match status" value="1"/>
</dbReference>
<dbReference type="InterPro" id="IPR037522">
    <property type="entry name" value="HD_GYP_dom"/>
</dbReference>
<evidence type="ECO:0000313" key="2">
    <source>
        <dbReference type="EMBL" id="SHJ15365.1"/>
    </source>
</evidence>
<reference evidence="3" key="1">
    <citation type="submission" date="2016-11" db="EMBL/GenBank/DDBJ databases">
        <authorList>
            <person name="Varghese N."/>
            <person name="Submissions S."/>
        </authorList>
    </citation>
    <scope>NUCLEOTIDE SEQUENCE [LARGE SCALE GENOMIC DNA]</scope>
    <source>
        <strain evidence="3">DSM 16057</strain>
    </source>
</reference>
<name>A0A1M6GZQ1_9FIRM</name>
<dbReference type="Gene3D" id="1.10.3210.10">
    <property type="entry name" value="Hypothetical protein af1432"/>
    <property type="match status" value="1"/>
</dbReference>
<proteinExistence type="predicted"/>
<gene>
    <name evidence="2" type="ORF">SAMN02745219_01864</name>
</gene>
<dbReference type="Proteomes" id="UP000184529">
    <property type="component" value="Unassembled WGS sequence"/>
</dbReference>
<organism evidence="2 3">
    <name type="scientific">Desulfofundulus thermosubterraneus DSM 16057</name>
    <dbReference type="NCBI Taxonomy" id="1121432"/>
    <lineage>
        <taxon>Bacteria</taxon>
        <taxon>Bacillati</taxon>
        <taxon>Bacillota</taxon>
        <taxon>Clostridia</taxon>
        <taxon>Eubacteriales</taxon>
        <taxon>Peptococcaceae</taxon>
        <taxon>Desulfofundulus</taxon>
    </lineage>
</organism>
<dbReference type="EMBL" id="FQZM01000021">
    <property type="protein sequence ID" value="SHJ15365.1"/>
    <property type="molecule type" value="Genomic_DNA"/>
</dbReference>
<evidence type="ECO:0000313" key="3">
    <source>
        <dbReference type="Proteomes" id="UP000184529"/>
    </source>
</evidence>
<dbReference type="InterPro" id="IPR003607">
    <property type="entry name" value="HD/PDEase_dom"/>
</dbReference>
<accession>A0A1M6GZQ1</accession>
<dbReference type="STRING" id="1121432.SAMN02745219_01864"/>
<dbReference type="AlphaFoldDB" id="A0A1M6GZQ1"/>
<dbReference type="PROSITE" id="PS51832">
    <property type="entry name" value="HD_GYP"/>
    <property type="match status" value="1"/>
</dbReference>
<keyword evidence="3" id="KW-1185">Reference proteome</keyword>